<keyword evidence="8" id="KW-0411">Iron-sulfur</keyword>
<dbReference type="Gene3D" id="3.80.30.20">
    <property type="entry name" value="tm_1862 like domain"/>
    <property type="match status" value="1"/>
</dbReference>
<dbReference type="CDD" id="cd01335">
    <property type="entry name" value="Radical_SAM"/>
    <property type="match status" value="1"/>
</dbReference>
<dbReference type="Gene3D" id="3.40.50.280">
    <property type="entry name" value="Cobalamin-binding domain"/>
    <property type="match status" value="1"/>
</dbReference>
<keyword evidence="6" id="KW-0479">Metal-binding</keyword>
<dbReference type="InterPro" id="IPR051198">
    <property type="entry name" value="BchE-like"/>
</dbReference>
<keyword evidence="11" id="KW-1185">Reference proteome</keyword>
<evidence type="ECO:0000259" key="9">
    <source>
        <dbReference type="PROSITE" id="PS51918"/>
    </source>
</evidence>
<dbReference type="PANTHER" id="PTHR43409:SF7">
    <property type="entry name" value="BLL1977 PROTEIN"/>
    <property type="match status" value="1"/>
</dbReference>
<dbReference type="eggNOG" id="COG1032">
    <property type="taxonomic scope" value="Bacteria"/>
</dbReference>
<evidence type="ECO:0000256" key="4">
    <source>
        <dbReference type="ARBA" id="ARBA00022679"/>
    </source>
</evidence>
<organism evidence="10 11">
    <name type="scientific">Koribacter versatilis (strain Ellin345)</name>
    <dbReference type="NCBI Taxonomy" id="204669"/>
    <lineage>
        <taxon>Bacteria</taxon>
        <taxon>Pseudomonadati</taxon>
        <taxon>Acidobacteriota</taxon>
        <taxon>Terriglobia</taxon>
        <taxon>Terriglobales</taxon>
        <taxon>Candidatus Korobacteraceae</taxon>
        <taxon>Candidatus Korobacter</taxon>
    </lineage>
</organism>
<dbReference type="PROSITE" id="PS51918">
    <property type="entry name" value="RADICAL_SAM"/>
    <property type="match status" value="1"/>
</dbReference>
<keyword evidence="4" id="KW-0808">Transferase</keyword>
<evidence type="ECO:0000256" key="7">
    <source>
        <dbReference type="ARBA" id="ARBA00023004"/>
    </source>
</evidence>
<evidence type="ECO:0000256" key="3">
    <source>
        <dbReference type="ARBA" id="ARBA00022603"/>
    </source>
</evidence>
<dbReference type="PROSITE" id="PS01278">
    <property type="entry name" value="MTTASE_RADICAL"/>
    <property type="match status" value="1"/>
</dbReference>
<evidence type="ECO:0000256" key="1">
    <source>
        <dbReference type="ARBA" id="ARBA00001966"/>
    </source>
</evidence>
<dbReference type="EnsemblBacteria" id="ABF40092">
    <property type="protein sequence ID" value="ABF40092"/>
    <property type="gene ID" value="Acid345_1089"/>
</dbReference>
<dbReference type="InterPro" id="IPR020612">
    <property type="entry name" value="Methylthiotransferase_CS"/>
</dbReference>
<gene>
    <name evidence="10" type="ordered locus">Acid345_1089</name>
</gene>
<evidence type="ECO:0000256" key="2">
    <source>
        <dbReference type="ARBA" id="ARBA00022485"/>
    </source>
</evidence>
<evidence type="ECO:0000256" key="8">
    <source>
        <dbReference type="ARBA" id="ARBA00023014"/>
    </source>
</evidence>
<dbReference type="GO" id="GO:0046872">
    <property type="term" value="F:metal ion binding"/>
    <property type="evidence" value="ECO:0007669"/>
    <property type="project" value="UniProtKB-KW"/>
</dbReference>
<evidence type="ECO:0000256" key="5">
    <source>
        <dbReference type="ARBA" id="ARBA00022691"/>
    </source>
</evidence>
<feature type="domain" description="Radical SAM core" evidence="9">
    <location>
        <begin position="222"/>
        <end position="470"/>
    </location>
</feature>
<dbReference type="EMBL" id="CP000360">
    <property type="protein sequence ID" value="ABF40092.1"/>
    <property type="molecule type" value="Genomic_DNA"/>
</dbReference>
<dbReference type="SUPFAM" id="SSF102114">
    <property type="entry name" value="Radical SAM enzymes"/>
    <property type="match status" value="1"/>
</dbReference>
<evidence type="ECO:0000313" key="10">
    <source>
        <dbReference type="EMBL" id="ABF40092.1"/>
    </source>
</evidence>
<reference evidence="10 11" key="1">
    <citation type="journal article" date="2009" name="Appl. Environ. Microbiol.">
        <title>Three genomes from the phylum Acidobacteria provide insight into the lifestyles of these microorganisms in soils.</title>
        <authorList>
            <person name="Ward N.L."/>
            <person name="Challacombe J.F."/>
            <person name="Janssen P.H."/>
            <person name="Henrissat B."/>
            <person name="Coutinho P.M."/>
            <person name="Wu M."/>
            <person name="Xie G."/>
            <person name="Haft D.H."/>
            <person name="Sait M."/>
            <person name="Badger J."/>
            <person name="Barabote R.D."/>
            <person name="Bradley B."/>
            <person name="Brettin T.S."/>
            <person name="Brinkac L.M."/>
            <person name="Bruce D."/>
            <person name="Creasy T."/>
            <person name="Daugherty S.C."/>
            <person name="Davidsen T.M."/>
            <person name="DeBoy R.T."/>
            <person name="Detter J.C."/>
            <person name="Dodson R.J."/>
            <person name="Durkin A.S."/>
            <person name="Ganapathy A."/>
            <person name="Gwinn-Giglio M."/>
            <person name="Han C.S."/>
            <person name="Khouri H."/>
            <person name="Kiss H."/>
            <person name="Kothari S.P."/>
            <person name="Madupu R."/>
            <person name="Nelson K.E."/>
            <person name="Nelson W.C."/>
            <person name="Paulsen I."/>
            <person name="Penn K."/>
            <person name="Ren Q."/>
            <person name="Rosovitz M.J."/>
            <person name="Selengut J.D."/>
            <person name="Shrivastava S."/>
            <person name="Sullivan S.A."/>
            <person name="Tapia R."/>
            <person name="Thompson L.S."/>
            <person name="Watkins K.L."/>
            <person name="Yang Q."/>
            <person name="Yu C."/>
            <person name="Zafar N."/>
            <person name="Zhou L."/>
            <person name="Kuske C.R."/>
        </authorList>
    </citation>
    <scope>NUCLEOTIDE SEQUENCE [LARGE SCALE GENOMIC DNA]</scope>
    <source>
        <strain evidence="10 11">Ellin345</strain>
    </source>
</reference>
<dbReference type="SFLD" id="SFLDG01082">
    <property type="entry name" value="B12-binding_domain_containing"/>
    <property type="match status" value="1"/>
</dbReference>
<dbReference type="InterPro" id="IPR006638">
    <property type="entry name" value="Elp3/MiaA/NifB-like_rSAM"/>
</dbReference>
<dbReference type="Pfam" id="PF04055">
    <property type="entry name" value="Radical_SAM"/>
    <property type="match status" value="1"/>
</dbReference>
<name>Q1ISQ8_KORVE</name>
<dbReference type="GO" id="GO:0051539">
    <property type="term" value="F:4 iron, 4 sulfur cluster binding"/>
    <property type="evidence" value="ECO:0007669"/>
    <property type="project" value="UniProtKB-KW"/>
</dbReference>
<keyword evidence="2" id="KW-0004">4Fe-4S</keyword>
<dbReference type="KEGG" id="aba:Acid345_1089"/>
<protein>
    <submittedName>
        <fullName evidence="10">Fe-S protein, radical SAM family</fullName>
    </submittedName>
</protein>
<keyword evidence="3" id="KW-0489">Methyltransferase</keyword>
<dbReference type="PANTHER" id="PTHR43409">
    <property type="entry name" value="ANAEROBIC MAGNESIUM-PROTOPORPHYRIN IX MONOMETHYL ESTER CYCLASE-RELATED"/>
    <property type="match status" value="1"/>
</dbReference>
<sequence>MMRLQIASRSTNQTLENLHSYDVPPSDLHSALWPRVRIFPSDASARPPLNPKSPTPFPFFAGSTTGKAALVNVHLVNPSDNSFGTAVITPRWLFVLAAATPRSYGTPKLVDESLEPLDPSTIQSGDIVGISVHTGNALRGYEVGNLARERGAWVIYGGIHATLYPEEAFDRGGAHSVVTGDGDLIWASALADCAAGTPGHIYAGGKIEGDQFIAARWDLVDTDKYMWASVQTIRGCPKHCSFCSVWRTDGQKPRQRNFQSVIEEIVDLRRRGFRFIALADDNFYPVTLTDLRLAKAQNNTEKLRNLEQIREERFHLMAQLARLPKDMVFFTQITMEAAEDAAFLDAMRAANIKGALVGVEAVTPEGLKAVYKDFNYSGDRLAQQLQEFRRHGVHVLGSFIFGLPTDKPETFDATVDLALKSGITFAQFVMMTPFPGTVDFNGWEKEQLVKPTLVGGIPIVRYWLIPTSIRPKMFTPHPIMSSDEIRDRTQGVWDKFYTFPAIWKRSRCCPTLRSRLGFIFLSKLYRQMYAGTGISTDSARRKKAKRTARWIARECRRLFHAKPLPDLAVPTWTKTPANALPGLTILNPTGD</sequence>
<comment type="cofactor">
    <cofactor evidence="1">
        <name>[4Fe-4S] cluster</name>
        <dbReference type="ChEBI" id="CHEBI:49883"/>
    </cofactor>
</comment>
<evidence type="ECO:0000313" key="11">
    <source>
        <dbReference type="Proteomes" id="UP000002432"/>
    </source>
</evidence>
<dbReference type="STRING" id="204669.Acid345_1089"/>
<proteinExistence type="predicted"/>
<accession>Q1ISQ8</accession>
<dbReference type="SMART" id="SM00729">
    <property type="entry name" value="Elp3"/>
    <property type="match status" value="1"/>
</dbReference>
<dbReference type="GO" id="GO:0003824">
    <property type="term" value="F:catalytic activity"/>
    <property type="evidence" value="ECO:0007669"/>
    <property type="project" value="InterPro"/>
</dbReference>
<dbReference type="InterPro" id="IPR007197">
    <property type="entry name" value="rSAM"/>
</dbReference>
<dbReference type="SFLD" id="SFLDS00029">
    <property type="entry name" value="Radical_SAM"/>
    <property type="match status" value="1"/>
</dbReference>
<dbReference type="Proteomes" id="UP000002432">
    <property type="component" value="Chromosome"/>
</dbReference>
<keyword evidence="7" id="KW-0408">Iron</keyword>
<keyword evidence="5" id="KW-0949">S-adenosyl-L-methionine</keyword>
<dbReference type="InterPro" id="IPR023404">
    <property type="entry name" value="rSAM_horseshoe"/>
</dbReference>
<dbReference type="GO" id="GO:0005829">
    <property type="term" value="C:cytosol"/>
    <property type="evidence" value="ECO:0007669"/>
    <property type="project" value="TreeGrafter"/>
</dbReference>
<dbReference type="InterPro" id="IPR034466">
    <property type="entry name" value="Methyltransferase_Class_B"/>
</dbReference>
<dbReference type="InterPro" id="IPR058240">
    <property type="entry name" value="rSAM_sf"/>
</dbReference>
<dbReference type="SFLD" id="SFLDG01123">
    <property type="entry name" value="methyltransferase_(Class_B)"/>
    <property type="match status" value="1"/>
</dbReference>
<dbReference type="HOGENOM" id="CLU_021572_5_1_0"/>
<evidence type="ECO:0000256" key="6">
    <source>
        <dbReference type="ARBA" id="ARBA00022723"/>
    </source>
</evidence>
<dbReference type="AlphaFoldDB" id="Q1ISQ8"/>